<dbReference type="AlphaFoldDB" id="A0A7C4AS62"/>
<gene>
    <name evidence="4" type="primary">hypD</name>
    <name evidence="4" type="ORF">ENV54_08495</name>
</gene>
<dbReference type="Pfam" id="PF01924">
    <property type="entry name" value="HypD"/>
    <property type="match status" value="1"/>
</dbReference>
<sequence>MNPIMEKEAARALVAEIEKWCALAGSSLTFMEVCGTHTMAIHEAGLKSLFPQNMRLVSGPGCPVCVTEKAYIDEAILMAKEYSAAIATFGDLIRVPGSLGALGQLRAEGGQVRVVYSPMDALTIAAELAPRPVIFLGVGFETTVPTVAITFKTARAKGVKNLFCLCAFKTIHQPLRILGQRKELTGFLLPGHVSAIIGVDCYRYLPDEFGKPGVVAGFEPLDILLAVRDLARMAAQGTPDIVNDYKRVVRSAGNLNARRVIDDVFSPCDAAWRGLGVIPASGLAFNEAYQSYDARRRFPVDVPASKEDPLCKCAEIITGRMNPKGCALFGRKCTPENPIGPCMVSSEGTCAAYYKYEGGET</sequence>
<dbReference type="InterPro" id="IPR002780">
    <property type="entry name" value="Hyd_form_HypD"/>
</dbReference>
<name>A0A7C4AS62_9BACT</name>
<dbReference type="GO" id="GO:0051539">
    <property type="term" value="F:4 iron, 4 sulfur cluster binding"/>
    <property type="evidence" value="ECO:0007669"/>
    <property type="project" value="TreeGrafter"/>
</dbReference>
<dbReference type="InterPro" id="IPR042244">
    <property type="entry name" value="HypD_2_sf"/>
</dbReference>
<dbReference type="GO" id="GO:0070025">
    <property type="term" value="F:carbon monoxide binding"/>
    <property type="evidence" value="ECO:0007669"/>
    <property type="project" value="TreeGrafter"/>
</dbReference>
<dbReference type="PIRSF" id="PIRSF005622">
    <property type="entry name" value="Hydrgn_mat_hypD"/>
    <property type="match status" value="1"/>
</dbReference>
<evidence type="ECO:0000313" key="4">
    <source>
        <dbReference type="EMBL" id="HGH61321.1"/>
    </source>
</evidence>
<dbReference type="Gene3D" id="3.40.50.11750">
    <property type="entry name" value="HypD, alpha/beta domain 1"/>
    <property type="match status" value="2"/>
</dbReference>
<dbReference type="GO" id="GO:0051604">
    <property type="term" value="P:protein maturation"/>
    <property type="evidence" value="ECO:0007669"/>
    <property type="project" value="TreeGrafter"/>
</dbReference>
<organism evidence="4">
    <name type="scientific">Desulfomonile tiedjei</name>
    <dbReference type="NCBI Taxonomy" id="2358"/>
    <lineage>
        <taxon>Bacteria</taxon>
        <taxon>Pseudomonadati</taxon>
        <taxon>Thermodesulfobacteriota</taxon>
        <taxon>Desulfomonilia</taxon>
        <taxon>Desulfomonilales</taxon>
        <taxon>Desulfomonilaceae</taxon>
        <taxon>Desulfomonile</taxon>
    </lineage>
</organism>
<accession>A0A7C4AS62</accession>
<dbReference type="InterPro" id="IPR042243">
    <property type="entry name" value="HypD_1"/>
</dbReference>
<dbReference type="PANTHER" id="PTHR30149">
    <property type="entry name" value="HYDROGENASE PROTEIN ASSEMBLY PROTEIN HYPD"/>
    <property type="match status" value="1"/>
</dbReference>
<keyword evidence="3" id="KW-0408">Iron</keyword>
<proteinExistence type="inferred from homology"/>
<comment type="similarity">
    <text evidence="1">Belongs to the HypD family.</text>
</comment>
<evidence type="ECO:0000256" key="1">
    <source>
        <dbReference type="ARBA" id="ARBA00007888"/>
    </source>
</evidence>
<dbReference type="GO" id="GO:0005506">
    <property type="term" value="F:iron ion binding"/>
    <property type="evidence" value="ECO:0007669"/>
    <property type="project" value="TreeGrafter"/>
</dbReference>
<protein>
    <submittedName>
        <fullName evidence="4">Hydrogenase formation protein HypD</fullName>
    </submittedName>
</protein>
<keyword evidence="2" id="KW-0479">Metal-binding</keyword>
<evidence type="ECO:0000256" key="2">
    <source>
        <dbReference type="ARBA" id="ARBA00022723"/>
    </source>
</evidence>
<dbReference type="Gene3D" id="6.10.20.100">
    <property type="match status" value="1"/>
</dbReference>
<comment type="caution">
    <text evidence="4">The sequence shown here is derived from an EMBL/GenBank/DDBJ whole genome shotgun (WGS) entry which is preliminary data.</text>
</comment>
<dbReference type="PANTHER" id="PTHR30149:SF0">
    <property type="entry name" value="HYDROGENASE MATURATION FACTOR HYPD"/>
    <property type="match status" value="1"/>
</dbReference>
<dbReference type="NCBIfam" id="TIGR00075">
    <property type="entry name" value="hypD"/>
    <property type="match status" value="1"/>
</dbReference>
<evidence type="ECO:0000256" key="3">
    <source>
        <dbReference type="ARBA" id="ARBA00023004"/>
    </source>
</evidence>
<reference evidence="4" key="1">
    <citation type="journal article" date="2020" name="mSystems">
        <title>Genome- and Community-Level Interaction Insights into Carbon Utilization and Element Cycling Functions of Hydrothermarchaeota in Hydrothermal Sediment.</title>
        <authorList>
            <person name="Zhou Z."/>
            <person name="Liu Y."/>
            <person name="Xu W."/>
            <person name="Pan J."/>
            <person name="Luo Z.H."/>
            <person name="Li M."/>
        </authorList>
    </citation>
    <scope>NUCLEOTIDE SEQUENCE [LARGE SCALE GENOMIC DNA]</scope>
    <source>
        <strain evidence="4">SpSt-769</strain>
    </source>
</reference>
<dbReference type="EMBL" id="DTGT01000265">
    <property type="protein sequence ID" value="HGH61321.1"/>
    <property type="molecule type" value="Genomic_DNA"/>
</dbReference>